<dbReference type="AlphaFoldDB" id="A0AA39ZCB9"/>
<accession>A0AA39ZCB9</accession>
<feature type="compositionally biased region" description="Polar residues" evidence="1">
    <location>
        <begin position="17"/>
        <end position="30"/>
    </location>
</feature>
<gene>
    <name evidence="2" type="ORF">QBC41DRAFT_394509</name>
</gene>
<proteinExistence type="predicted"/>
<dbReference type="Proteomes" id="UP001174997">
    <property type="component" value="Unassembled WGS sequence"/>
</dbReference>
<comment type="caution">
    <text evidence="2">The sequence shown here is derived from an EMBL/GenBank/DDBJ whole genome shotgun (WGS) entry which is preliminary data.</text>
</comment>
<feature type="region of interest" description="Disordered" evidence="1">
    <location>
        <begin position="88"/>
        <end position="116"/>
    </location>
</feature>
<evidence type="ECO:0000256" key="1">
    <source>
        <dbReference type="SAM" id="MobiDB-lite"/>
    </source>
</evidence>
<evidence type="ECO:0000313" key="3">
    <source>
        <dbReference type="Proteomes" id="UP001174997"/>
    </source>
</evidence>
<feature type="region of interest" description="Disordered" evidence="1">
    <location>
        <begin position="209"/>
        <end position="234"/>
    </location>
</feature>
<feature type="compositionally biased region" description="Acidic residues" evidence="1">
    <location>
        <begin position="88"/>
        <end position="113"/>
    </location>
</feature>
<evidence type="ECO:0000313" key="2">
    <source>
        <dbReference type="EMBL" id="KAK0668230.1"/>
    </source>
</evidence>
<feature type="region of interest" description="Disordered" evidence="1">
    <location>
        <begin position="1"/>
        <end position="30"/>
    </location>
</feature>
<keyword evidence="3" id="KW-1185">Reference proteome</keyword>
<protein>
    <submittedName>
        <fullName evidence="2">Uncharacterized protein</fullName>
    </submittedName>
</protein>
<dbReference type="EMBL" id="JAULSY010000060">
    <property type="protein sequence ID" value="KAK0668230.1"/>
    <property type="molecule type" value="Genomic_DNA"/>
</dbReference>
<reference evidence="2" key="1">
    <citation type="submission" date="2023-06" db="EMBL/GenBank/DDBJ databases">
        <title>Genome-scale phylogeny and comparative genomics of the fungal order Sordariales.</title>
        <authorList>
            <consortium name="Lawrence Berkeley National Laboratory"/>
            <person name="Hensen N."/>
            <person name="Bonometti L."/>
            <person name="Westerberg I."/>
            <person name="Brannstrom I.O."/>
            <person name="Guillou S."/>
            <person name="Cros-Aarteil S."/>
            <person name="Calhoun S."/>
            <person name="Haridas S."/>
            <person name="Kuo A."/>
            <person name="Mondo S."/>
            <person name="Pangilinan J."/>
            <person name="Riley R."/>
            <person name="Labutti K."/>
            <person name="Andreopoulos B."/>
            <person name="Lipzen A."/>
            <person name="Chen C."/>
            <person name="Yanf M."/>
            <person name="Daum C."/>
            <person name="Ng V."/>
            <person name="Clum A."/>
            <person name="Steindorff A."/>
            <person name="Ohm R."/>
            <person name="Martin F."/>
            <person name="Silar P."/>
            <person name="Natvig D."/>
            <person name="Lalanne C."/>
            <person name="Gautier V."/>
            <person name="Ament-Velasquez S.L."/>
            <person name="Kruys A."/>
            <person name="Hutchinson M.I."/>
            <person name="Powell A.J."/>
            <person name="Barry K."/>
            <person name="Miller A.N."/>
            <person name="Grigoriev I.V."/>
            <person name="Debuchy R."/>
            <person name="Gladieux P."/>
            <person name="Thoren M.H."/>
            <person name="Johannesson H."/>
        </authorList>
    </citation>
    <scope>NUCLEOTIDE SEQUENCE</scope>
    <source>
        <strain evidence="2">CBS 307.81</strain>
    </source>
</reference>
<name>A0AA39ZCB9_9PEZI</name>
<sequence length="454" mass="50309">MKVADSAFSSKDETETSELSYDSPLSNMNASTECPAVIPLNVAFPPHKNAEGSEVDFDLERAVKSTPCQDCSPTSPISISDVCSAEEDREQTFSDDCDEEGSSEYDSEDDETTDNSAWSRTGLEYTFWAQTSFIDHQGYLNLYQMSPGTLACCNWGWYPDYNYPPPRPKGSRAPLLVLTNDEGDHYYIHDPFELDGTYATSDKYLDESTAAQKATANPSQAQTPPGNHMDQTSNEDTVNQAMTPIQATSLDADDTYGGYSFNASAGIIFAWLQLTPNVSYTPDIQAGNGPSGHDSDYNYDGESDTDSYSVHYTTWTGLEFTPWATHSYIDPDGHMDLYSLRQVREADLYAHGALPTCDWWHWEDPDQHPSCKGPCLVLSTPEGDEFELDDPKEYDGSYGGKQASEICHETDDGADGGSETGYAFDAAKGIMWADDEAEDDYWERVEGQGEEWWG</sequence>
<organism evidence="2 3">
    <name type="scientific">Cercophora samala</name>
    <dbReference type="NCBI Taxonomy" id="330535"/>
    <lineage>
        <taxon>Eukaryota</taxon>
        <taxon>Fungi</taxon>
        <taxon>Dikarya</taxon>
        <taxon>Ascomycota</taxon>
        <taxon>Pezizomycotina</taxon>
        <taxon>Sordariomycetes</taxon>
        <taxon>Sordariomycetidae</taxon>
        <taxon>Sordariales</taxon>
        <taxon>Lasiosphaeriaceae</taxon>
        <taxon>Cercophora</taxon>
    </lineage>
</organism>